<sequence length="433" mass="49380">MTFKGFAQLENICKTTSEFAALNFASHNARVAALLNHEDSKNSIRDAAPHERKLFTLVDELGKKSRQELEQPPTPLRCPDSITVDKLLRAANVLAQICDLRDVKDKIETLAEQHEEITSSIDSLESIMEKQRINLEKLKITAQARNSKRSNDHQIDQSQNIADEIHCINMEIFALEMAKSECINRIYLIEDELNNQKFLEEEEKELNCRLGTMVLSDEPNDTEESEDLELNPEIQVRLQEIQYKQEELARLDDQFKELDNNILLQVDDSEFGRLKSKFQRFLTGTESKFNDPTNEKLKVQSVLSSSASVLDKFVEDQEKLNTLEYDNIIIKDVNDIMIDNCASEHNQTDIDTDALIPIPSQQTKLGAMVLQIIRDMDELTFSELKIKIGEAACKAGLSEDQGIRAIYTLLANQLITIDRSKGSYQPVRSDLIF</sequence>
<proteinExistence type="predicted"/>
<gene>
    <name evidence="2" type="ORF">RCL2_001610100</name>
</gene>
<feature type="coiled-coil region" evidence="1">
    <location>
        <begin position="100"/>
        <end position="141"/>
    </location>
</feature>
<protein>
    <submittedName>
        <fullName evidence="2">Uncharacterized protein</fullName>
    </submittedName>
</protein>
<dbReference type="Proteomes" id="UP000615446">
    <property type="component" value="Unassembled WGS sequence"/>
</dbReference>
<accession>A0A8H3LIJ3</accession>
<reference evidence="2" key="1">
    <citation type="submission" date="2019-10" db="EMBL/GenBank/DDBJ databases">
        <title>Conservation and host-specific expression of non-tandemly repeated heterogenous ribosome RNA gene in arbuscular mycorrhizal fungi.</title>
        <authorList>
            <person name="Maeda T."/>
            <person name="Kobayashi Y."/>
            <person name="Nakagawa T."/>
            <person name="Ezawa T."/>
            <person name="Yamaguchi K."/>
            <person name="Bino T."/>
            <person name="Nishimoto Y."/>
            <person name="Shigenobu S."/>
            <person name="Kawaguchi M."/>
        </authorList>
    </citation>
    <scope>NUCLEOTIDE SEQUENCE</scope>
    <source>
        <strain evidence="2">HR1</strain>
    </source>
</reference>
<name>A0A8H3LIJ3_9GLOM</name>
<organism evidence="2 3">
    <name type="scientific">Rhizophagus clarus</name>
    <dbReference type="NCBI Taxonomy" id="94130"/>
    <lineage>
        <taxon>Eukaryota</taxon>
        <taxon>Fungi</taxon>
        <taxon>Fungi incertae sedis</taxon>
        <taxon>Mucoromycota</taxon>
        <taxon>Glomeromycotina</taxon>
        <taxon>Glomeromycetes</taxon>
        <taxon>Glomerales</taxon>
        <taxon>Glomeraceae</taxon>
        <taxon>Rhizophagus</taxon>
    </lineage>
</organism>
<evidence type="ECO:0000313" key="2">
    <source>
        <dbReference type="EMBL" id="GES89198.1"/>
    </source>
</evidence>
<dbReference type="OrthoDB" id="2383523at2759"/>
<dbReference type="EMBL" id="BLAL01000183">
    <property type="protein sequence ID" value="GES89198.1"/>
    <property type="molecule type" value="Genomic_DNA"/>
</dbReference>
<comment type="caution">
    <text evidence="2">The sequence shown here is derived from an EMBL/GenBank/DDBJ whole genome shotgun (WGS) entry which is preliminary data.</text>
</comment>
<dbReference type="AlphaFoldDB" id="A0A8H3LIJ3"/>
<evidence type="ECO:0000256" key="1">
    <source>
        <dbReference type="SAM" id="Coils"/>
    </source>
</evidence>
<evidence type="ECO:0000313" key="3">
    <source>
        <dbReference type="Proteomes" id="UP000615446"/>
    </source>
</evidence>
<keyword evidence="1" id="KW-0175">Coiled coil</keyword>